<dbReference type="EMBL" id="BAAAQD010000018">
    <property type="protein sequence ID" value="GAA1545587.1"/>
    <property type="molecule type" value="Genomic_DNA"/>
</dbReference>
<dbReference type="Proteomes" id="UP001501470">
    <property type="component" value="Unassembled WGS sequence"/>
</dbReference>
<evidence type="ECO:0008006" key="5">
    <source>
        <dbReference type="Google" id="ProtNLM"/>
    </source>
</evidence>
<feature type="compositionally biased region" description="Low complexity" evidence="1">
    <location>
        <begin position="10"/>
        <end position="19"/>
    </location>
</feature>
<dbReference type="RefSeq" id="WP_344508033.1">
    <property type="nucleotide sequence ID" value="NZ_BAAAQD010000018.1"/>
</dbReference>
<protein>
    <recommendedName>
        <fullName evidence="5">DUF3352 domain-containing protein</fullName>
    </recommendedName>
</protein>
<keyword evidence="2" id="KW-0812">Transmembrane</keyword>
<name>A0ABN2BS25_9ACTN</name>
<gene>
    <name evidence="3" type="ORF">GCM10009827_077070</name>
</gene>
<keyword evidence="2" id="KW-0472">Membrane</keyword>
<proteinExistence type="predicted"/>
<accession>A0ABN2BS25</accession>
<feature type="region of interest" description="Disordered" evidence="1">
    <location>
        <begin position="1"/>
        <end position="55"/>
    </location>
</feature>
<keyword evidence="2" id="KW-1133">Transmembrane helix</keyword>
<reference evidence="3 4" key="1">
    <citation type="journal article" date="2019" name="Int. J. Syst. Evol. Microbiol.">
        <title>The Global Catalogue of Microorganisms (GCM) 10K type strain sequencing project: providing services to taxonomists for standard genome sequencing and annotation.</title>
        <authorList>
            <consortium name="The Broad Institute Genomics Platform"/>
            <consortium name="The Broad Institute Genome Sequencing Center for Infectious Disease"/>
            <person name="Wu L."/>
            <person name="Ma J."/>
        </authorList>
    </citation>
    <scope>NUCLEOTIDE SEQUENCE [LARGE SCALE GENOMIC DNA]</scope>
    <source>
        <strain evidence="3 4">JCM 15933</strain>
    </source>
</reference>
<evidence type="ECO:0000313" key="3">
    <source>
        <dbReference type="EMBL" id="GAA1545587.1"/>
    </source>
</evidence>
<sequence>MSESTRSPDDSLLPQDPLPTADTGTDIAVDASQADAETVDASQADADAVDASQADPDTVALDGDAPAFAAGDDLTEVPVRPRRRLAVVLSAAAVAVAVLLGGGAFALARMWNGPTGTLPEDLVPASVAAFARIDLSPGIGQRVKVEALLRKAGGNGPKTLDDTKRDIFADLEAPIGYDDVASWFDDRIGVAMWAAPEPGAKAVTLVVASSRDDAKARKALTAAQQKAGTDDLGFVVGDGHVLLAFDGKDLQRAAAAAAAAAAKAPLSKDPAFTAAVAKLPAGQPGLAWADLARADDLAQEFLAFGVDGDVEGEETDAEAAGPPVALPELKGTVVVGVQAGDDGLELRARVSGGSGLPLTATSTGTDALALLGALPADATAAGAAGGPLGDLSLLGGAGVILSSTLFPLARFGGLADDIDLADLPPPPGVDPNKVITLPPGVDLTDPAAIEKYFREHPELGDGTVVRSFTTTQPSSEEVQKAIQALDKAMAAATSVTFAVAGPEPKEHELGEPLQVDLRLADAAAAKQLQADLAALLKAGGTVCEVHEEHVVLRTKTFAAGTGGKLADSERFRAATAGGVPGATAAFYVDGERGGTAPAKGIGVTVGHDGTDTVVMARVLIG</sequence>
<feature type="compositionally biased region" description="Low complexity" evidence="1">
    <location>
        <begin position="39"/>
        <end position="55"/>
    </location>
</feature>
<keyword evidence="4" id="KW-1185">Reference proteome</keyword>
<comment type="caution">
    <text evidence="3">The sequence shown here is derived from an EMBL/GenBank/DDBJ whole genome shotgun (WGS) entry which is preliminary data.</text>
</comment>
<evidence type="ECO:0000313" key="4">
    <source>
        <dbReference type="Proteomes" id="UP001501470"/>
    </source>
</evidence>
<evidence type="ECO:0000256" key="2">
    <source>
        <dbReference type="SAM" id="Phobius"/>
    </source>
</evidence>
<organism evidence="3 4">
    <name type="scientific">Dactylosporangium maewongense</name>
    <dbReference type="NCBI Taxonomy" id="634393"/>
    <lineage>
        <taxon>Bacteria</taxon>
        <taxon>Bacillati</taxon>
        <taxon>Actinomycetota</taxon>
        <taxon>Actinomycetes</taxon>
        <taxon>Micromonosporales</taxon>
        <taxon>Micromonosporaceae</taxon>
        <taxon>Dactylosporangium</taxon>
    </lineage>
</organism>
<feature type="transmembrane region" description="Helical" evidence="2">
    <location>
        <begin position="85"/>
        <end position="108"/>
    </location>
</feature>
<evidence type="ECO:0000256" key="1">
    <source>
        <dbReference type="SAM" id="MobiDB-lite"/>
    </source>
</evidence>